<dbReference type="InterPro" id="IPR000014">
    <property type="entry name" value="PAS"/>
</dbReference>
<dbReference type="EMBL" id="NFFZ01000005">
    <property type="protein sequence ID" value="OTI62300.1"/>
    <property type="molecule type" value="Genomic_DNA"/>
</dbReference>
<dbReference type="InterPro" id="IPR052163">
    <property type="entry name" value="DGC-Regulatory_Protein"/>
</dbReference>
<dbReference type="InterPro" id="IPR029787">
    <property type="entry name" value="Nucleotide_cyclase"/>
</dbReference>
<evidence type="ECO:0000313" key="3">
    <source>
        <dbReference type="EMBL" id="OTI62300.1"/>
    </source>
</evidence>
<protein>
    <submittedName>
        <fullName evidence="3">PAS sensor protein</fullName>
    </submittedName>
</protein>
<comment type="cofactor">
    <cofactor evidence="1">
        <name>Mg(2+)</name>
        <dbReference type="ChEBI" id="CHEBI:18420"/>
    </cofactor>
</comment>
<dbReference type="NCBIfam" id="TIGR00254">
    <property type="entry name" value="GGDEF"/>
    <property type="match status" value="1"/>
</dbReference>
<dbReference type="GO" id="GO:0003824">
    <property type="term" value="F:catalytic activity"/>
    <property type="evidence" value="ECO:0007669"/>
    <property type="project" value="UniProtKB-ARBA"/>
</dbReference>
<sequence>MEPSPRTAAAVKSGACLLTSTLIARLLEGWVAPGDARLPEEYAAQVTQPRRCIEMSNFNSHDRVSLCSQPAARLMLSPITRPHRMPLRTRLLWLFLPLLAASLGGIWLLSESILLSRFDREDQQRLQEGATVLHNRLDFELKRHLDIVRTYAWWDASYDFIQRPNETFEQENLDHEMLDDLGFDFVLFLDDRGHLQLKQWSPPAPDQRVLFGAPSASDQALLEALQQRAIRLGALDFRGRTDHSLSELLLVDNLPTLLVSVPISNNQGSAPAKGAILAGYFLDRERLANLREQMQADLQPMPNIATDSTWKPLRSRSGSTHNQALLSPRRFIGEHVQQVSVQYLSSSGEPQLRFDITKKRLLYIQGEKAINFFLGASLLVALGAFLVGYLALELWVLRRVQRLNREVAEVGRNAHSIRLSDFGNDELGQLAGEMNQMLERLEHSEARDRAILQSMRDGYFEMDVDGVILTVNPALCQLLGQTRETLIGHPYYELLGEDDLARARQPFQRAMQSGAGKTFAIPLQRADGSLGYFEATVSLIHDLQGELRGYRGIVRDVSDQIAYQQQLLEMAYRDPLTGLGNRKAFDEQLGQALLRAGSGGSELALLYLDLDRFKEVNDRFGHDIGDALLRTVAERVRSTLRQPDKAYRLGGDEFAVLLEDSQENNPQRLAERLLAALVQPIALNGERIDFVTPSIGIALYPRHAGDAEGLVRAADSAMYEAKRQRNHYCLYQAPA</sequence>
<dbReference type="GO" id="GO:0006355">
    <property type="term" value="P:regulation of DNA-templated transcription"/>
    <property type="evidence" value="ECO:0007669"/>
    <property type="project" value="InterPro"/>
</dbReference>
<dbReference type="CDD" id="cd06225">
    <property type="entry name" value="HAMP"/>
    <property type="match status" value="1"/>
</dbReference>
<dbReference type="SUPFAM" id="SSF55785">
    <property type="entry name" value="PYP-like sensor domain (PAS domain)"/>
    <property type="match status" value="1"/>
</dbReference>
<dbReference type="Pfam" id="PF00672">
    <property type="entry name" value="HAMP"/>
    <property type="match status" value="1"/>
</dbReference>
<dbReference type="InterPro" id="IPR035965">
    <property type="entry name" value="PAS-like_dom_sf"/>
</dbReference>
<dbReference type="InterPro" id="IPR007892">
    <property type="entry name" value="CHASE4"/>
</dbReference>
<organism evidence="3 4">
    <name type="scientific">Pseudomonas aeruginosa</name>
    <dbReference type="NCBI Taxonomy" id="287"/>
    <lineage>
        <taxon>Bacteria</taxon>
        <taxon>Pseudomonadati</taxon>
        <taxon>Pseudomonadota</taxon>
        <taxon>Gammaproteobacteria</taxon>
        <taxon>Pseudomonadales</taxon>
        <taxon>Pseudomonadaceae</taxon>
        <taxon>Pseudomonas</taxon>
    </lineage>
</organism>
<dbReference type="Pfam" id="PF00990">
    <property type="entry name" value="GGDEF"/>
    <property type="match status" value="1"/>
</dbReference>
<dbReference type="PROSITE" id="PS50113">
    <property type="entry name" value="PAC"/>
    <property type="match status" value="1"/>
</dbReference>
<dbReference type="PROSITE" id="PS50885">
    <property type="entry name" value="HAMP"/>
    <property type="match status" value="1"/>
</dbReference>
<dbReference type="CDD" id="cd01949">
    <property type="entry name" value="GGDEF"/>
    <property type="match status" value="1"/>
</dbReference>
<dbReference type="PROSITE" id="PS50112">
    <property type="entry name" value="PAS"/>
    <property type="match status" value="1"/>
</dbReference>
<dbReference type="Pfam" id="PF00989">
    <property type="entry name" value="PAS"/>
    <property type="match status" value="1"/>
</dbReference>
<dbReference type="PROSITE" id="PS50887">
    <property type="entry name" value="GGDEF"/>
    <property type="match status" value="1"/>
</dbReference>
<dbReference type="SUPFAM" id="SSF158472">
    <property type="entry name" value="HAMP domain-like"/>
    <property type="match status" value="1"/>
</dbReference>
<reference evidence="4" key="1">
    <citation type="submission" date="2017-05" db="EMBL/GenBank/DDBJ databases">
        <authorList>
            <person name="Giani T."/>
            <person name="Arena F."/>
            <person name="Pollini S."/>
            <person name="Di Pilato V."/>
            <person name="D'Andrea M.M."/>
            <person name="Henrici De Angelis L."/>
            <person name="Bassetti M."/>
            <person name="Rossolini G.M."/>
        </authorList>
    </citation>
    <scope>NUCLEOTIDE SEQUENCE [LARGE SCALE GENOMIC DNA]</scope>
    <source>
        <strain evidence="4">S567_C10_BS</strain>
    </source>
</reference>
<dbReference type="SMART" id="SM00086">
    <property type="entry name" value="PAC"/>
    <property type="match status" value="1"/>
</dbReference>
<dbReference type="FunFam" id="3.30.70.270:FF:000001">
    <property type="entry name" value="Diguanylate cyclase domain protein"/>
    <property type="match status" value="1"/>
</dbReference>
<dbReference type="PANTHER" id="PTHR46663">
    <property type="entry name" value="DIGUANYLATE CYCLASE DGCT-RELATED"/>
    <property type="match status" value="1"/>
</dbReference>
<dbReference type="InterPro" id="IPR001610">
    <property type="entry name" value="PAC"/>
</dbReference>
<dbReference type="InterPro" id="IPR003660">
    <property type="entry name" value="HAMP_dom"/>
</dbReference>
<name>A0A232C801_PSEAI</name>
<comment type="caution">
    <text evidence="3">The sequence shown here is derived from an EMBL/GenBank/DDBJ whole genome shotgun (WGS) entry which is preliminary data.</text>
</comment>
<dbReference type="GO" id="GO:0005886">
    <property type="term" value="C:plasma membrane"/>
    <property type="evidence" value="ECO:0007669"/>
    <property type="project" value="UniProtKB-SubCell"/>
</dbReference>
<dbReference type="NCBIfam" id="TIGR00229">
    <property type="entry name" value="sensory_box"/>
    <property type="match status" value="1"/>
</dbReference>
<evidence type="ECO:0000313" key="4">
    <source>
        <dbReference type="Proteomes" id="UP000194857"/>
    </source>
</evidence>
<gene>
    <name evidence="3" type="ORF">CAZ10_12075</name>
</gene>
<dbReference type="CDD" id="cd00130">
    <property type="entry name" value="PAS"/>
    <property type="match status" value="1"/>
</dbReference>
<dbReference type="SMART" id="SM00091">
    <property type="entry name" value="PAS"/>
    <property type="match status" value="1"/>
</dbReference>
<dbReference type="Gene3D" id="3.30.450.20">
    <property type="entry name" value="PAS domain"/>
    <property type="match status" value="1"/>
</dbReference>
<evidence type="ECO:0000256" key="1">
    <source>
        <dbReference type="ARBA" id="ARBA00001946"/>
    </source>
</evidence>
<dbReference type="InterPro" id="IPR043128">
    <property type="entry name" value="Rev_trsase/Diguanyl_cyclase"/>
</dbReference>
<accession>A0A232C801</accession>
<evidence type="ECO:0000256" key="2">
    <source>
        <dbReference type="ARBA" id="ARBA00004533"/>
    </source>
</evidence>
<dbReference type="SMART" id="SM00267">
    <property type="entry name" value="GGDEF"/>
    <property type="match status" value="1"/>
</dbReference>
<dbReference type="Proteomes" id="UP000194857">
    <property type="component" value="Unassembled WGS sequence"/>
</dbReference>
<dbReference type="GO" id="GO:0007165">
    <property type="term" value="P:signal transduction"/>
    <property type="evidence" value="ECO:0007669"/>
    <property type="project" value="InterPro"/>
</dbReference>
<dbReference type="Gene3D" id="3.30.70.270">
    <property type="match status" value="1"/>
</dbReference>
<dbReference type="Pfam" id="PF05228">
    <property type="entry name" value="CHASE4"/>
    <property type="match status" value="1"/>
</dbReference>
<dbReference type="InterPro" id="IPR000160">
    <property type="entry name" value="GGDEF_dom"/>
</dbReference>
<dbReference type="SUPFAM" id="SSF55073">
    <property type="entry name" value="Nucleotide cyclase"/>
    <property type="match status" value="1"/>
</dbReference>
<dbReference type="InterPro" id="IPR013767">
    <property type="entry name" value="PAS_fold"/>
</dbReference>
<dbReference type="PANTHER" id="PTHR46663:SF4">
    <property type="entry name" value="DIGUANYLATE CYCLASE DGCT-RELATED"/>
    <property type="match status" value="1"/>
</dbReference>
<proteinExistence type="predicted"/>
<comment type="subcellular location">
    <subcellularLocation>
        <location evidence="2">Cell inner membrane</location>
    </subcellularLocation>
</comment>
<dbReference type="SMART" id="SM00304">
    <property type="entry name" value="HAMP"/>
    <property type="match status" value="1"/>
</dbReference>
<dbReference type="Gene3D" id="6.10.340.10">
    <property type="match status" value="1"/>
</dbReference>
<dbReference type="InterPro" id="IPR000700">
    <property type="entry name" value="PAS-assoc_C"/>
</dbReference>
<dbReference type="AlphaFoldDB" id="A0A232C801"/>